<evidence type="ECO:0000256" key="3">
    <source>
        <dbReference type="ARBA" id="ARBA00022827"/>
    </source>
</evidence>
<gene>
    <name evidence="6" type="ORF">IFO71_19040</name>
</gene>
<dbReference type="SUPFAM" id="SSF51905">
    <property type="entry name" value="FAD/NAD(P)-binding domain"/>
    <property type="match status" value="1"/>
</dbReference>
<dbReference type="PANTHER" id="PTHR42887">
    <property type="entry name" value="OS12G0638800 PROTEIN"/>
    <property type="match status" value="1"/>
</dbReference>
<evidence type="ECO:0000256" key="2">
    <source>
        <dbReference type="ARBA" id="ARBA00022630"/>
    </source>
</evidence>
<evidence type="ECO:0000256" key="1">
    <source>
        <dbReference type="ARBA" id="ARBA00001974"/>
    </source>
</evidence>
<proteinExistence type="predicted"/>
<keyword evidence="7" id="KW-1185">Reference proteome</keyword>
<name>A0AAW3ZRW3_9GAMM</name>
<protein>
    <submittedName>
        <fullName evidence="6">NAD(P)/FAD-dependent oxidoreductase</fullName>
    </submittedName>
</protein>
<dbReference type="RefSeq" id="WP_192031269.1">
    <property type="nucleotide sequence ID" value="NZ_JACYTR010000068.1"/>
</dbReference>
<comment type="caution">
    <text evidence="6">The sequence shown here is derived from an EMBL/GenBank/DDBJ whole genome shotgun (WGS) entry which is preliminary data.</text>
</comment>
<dbReference type="Gene3D" id="2.40.30.10">
    <property type="entry name" value="Translation factors"/>
    <property type="match status" value="1"/>
</dbReference>
<dbReference type="InterPro" id="IPR055178">
    <property type="entry name" value="RsdA/BaiN/AoA(So)-like_dom"/>
</dbReference>
<sequence>MSQQPQQFDVVIIGGGAAGLMCAQTAGQRGHRVRLIEHANRCGKKILMSGGGRCNFTNLGTTPKQFLSANPHFCKSALARYTPQHFVELVERHRIAYHEKELGQLFCDVSSKLIVKMLLDECANAGVRIDVGCSVQVVRQSEDGFELQTTQGSMACNKLVVASGGLSIPSMGASGFGYQLAQQFGHTVLPTRAGLVPLTLSGKHQERLQDLSGVALPISARCGKQAFSHDMLITHRGISGPAILQISSYWQPGDQLLLDLLPGRDALQTLQDLKRARPDAELRTVLGDLLPKRFAQRLCEIWLPSRPMRQYNDPQLREAADLLSNFPLIASGTEGYRTAEVTLGGVDTRELSSSSMQSNKVPGLYFIGEVVDVTGWLGGYNFQWAWASGHACGMAL</sequence>
<dbReference type="NCBIfam" id="TIGR00275">
    <property type="entry name" value="aminoacetone oxidase family FAD-binding enzyme"/>
    <property type="match status" value="1"/>
</dbReference>
<feature type="domain" description="RsdA/BaiN/AoA(So)-like insert" evidence="5">
    <location>
        <begin position="192"/>
        <end position="341"/>
    </location>
</feature>
<organism evidence="6 7">
    <name type="scientific">Pseudomarimonas arenosa</name>
    <dbReference type="NCBI Taxonomy" id="2774145"/>
    <lineage>
        <taxon>Bacteria</taxon>
        <taxon>Pseudomonadati</taxon>
        <taxon>Pseudomonadota</taxon>
        <taxon>Gammaproteobacteria</taxon>
        <taxon>Lysobacterales</taxon>
        <taxon>Lysobacteraceae</taxon>
        <taxon>Pseudomarimonas</taxon>
    </lineage>
</organism>
<feature type="domain" description="RsdA/BaiN/AoA(So)-like Rossmann fold-like" evidence="4">
    <location>
        <begin position="9"/>
        <end position="394"/>
    </location>
</feature>
<dbReference type="Pfam" id="PF22780">
    <property type="entry name" value="HI0933_like_1st"/>
    <property type="match status" value="1"/>
</dbReference>
<dbReference type="InterPro" id="IPR057661">
    <property type="entry name" value="RsdA/BaiN/AoA(So)_Rossmann"/>
</dbReference>
<evidence type="ECO:0000259" key="4">
    <source>
        <dbReference type="Pfam" id="PF03486"/>
    </source>
</evidence>
<dbReference type="InterPro" id="IPR023166">
    <property type="entry name" value="BaiN-like_dom_sf"/>
</dbReference>
<dbReference type="Proteomes" id="UP000613768">
    <property type="component" value="Unassembled WGS sequence"/>
</dbReference>
<dbReference type="PANTHER" id="PTHR42887:SF2">
    <property type="entry name" value="OS12G0638800 PROTEIN"/>
    <property type="match status" value="1"/>
</dbReference>
<dbReference type="SUPFAM" id="SSF160996">
    <property type="entry name" value="HI0933 insert domain-like"/>
    <property type="match status" value="1"/>
</dbReference>
<evidence type="ECO:0000259" key="5">
    <source>
        <dbReference type="Pfam" id="PF22780"/>
    </source>
</evidence>
<dbReference type="EMBL" id="JACYTR010000068">
    <property type="protein sequence ID" value="MBD8527847.1"/>
    <property type="molecule type" value="Genomic_DNA"/>
</dbReference>
<evidence type="ECO:0000313" key="7">
    <source>
        <dbReference type="Proteomes" id="UP000613768"/>
    </source>
</evidence>
<keyword evidence="3" id="KW-0274">FAD</keyword>
<reference evidence="6 7" key="1">
    <citation type="submission" date="2020-09" db="EMBL/GenBank/DDBJ databases">
        <title>Pseudoxanthomonas sp. CAU 1598 isolated from sand of Yaerae Beach.</title>
        <authorList>
            <person name="Kim W."/>
        </authorList>
    </citation>
    <scope>NUCLEOTIDE SEQUENCE [LARGE SCALE GENOMIC DNA]</scope>
    <source>
        <strain evidence="6 7">CAU 1598</strain>
    </source>
</reference>
<dbReference type="PRINTS" id="PR00368">
    <property type="entry name" value="FADPNR"/>
</dbReference>
<dbReference type="Pfam" id="PF03486">
    <property type="entry name" value="HI0933_like"/>
    <property type="match status" value="1"/>
</dbReference>
<comment type="cofactor">
    <cofactor evidence="1">
        <name>FAD</name>
        <dbReference type="ChEBI" id="CHEBI:57692"/>
    </cofactor>
</comment>
<dbReference type="PRINTS" id="PR00411">
    <property type="entry name" value="PNDRDTASEI"/>
</dbReference>
<dbReference type="InterPro" id="IPR004792">
    <property type="entry name" value="BaiN-like"/>
</dbReference>
<dbReference type="AlphaFoldDB" id="A0AAW3ZRW3"/>
<dbReference type="Gene3D" id="1.10.8.260">
    <property type="entry name" value="HI0933 insert domain-like"/>
    <property type="match status" value="1"/>
</dbReference>
<keyword evidence="2" id="KW-0285">Flavoprotein</keyword>
<accession>A0AAW3ZRW3</accession>
<dbReference type="InterPro" id="IPR036188">
    <property type="entry name" value="FAD/NAD-bd_sf"/>
</dbReference>
<dbReference type="Gene3D" id="3.50.50.60">
    <property type="entry name" value="FAD/NAD(P)-binding domain"/>
    <property type="match status" value="1"/>
</dbReference>
<evidence type="ECO:0000313" key="6">
    <source>
        <dbReference type="EMBL" id="MBD8527847.1"/>
    </source>
</evidence>